<evidence type="ECO:0000313" key="4">
    <source>
        <dbReference type="EMBL" id="PON34315.1"/>
    </source>
</evidence>
<organism evidence="4 5">
    <name type="scientific">Trema orientale</name>
    <name type="common">Charcoal tree</name>
    <name type="synonym">Celtis orientalis</name>
    <dbReference type="NCBI Taxonomy" id="63057"/>
    <lineage>
        <taxon>Eukaryota</taxon>
        <taxon>Viridiplantae</taxon>
        <taxon>Streptophyta</taxon>
        <taxon>Embryophyta</taxon>
        <taxon>Tracheophyta</taxon>
        <taxon>Spermatophyta</taxon>
        <taxon>Magnoliopsida</taxon>
        <taxon>eudicotyledons</taxon>
        <taxon>Gunneridae</taxon>
        <taxon>Pentapetalae</taxon>
        <taxon>rosids</taxon>
        <taxon>fabids</taxon>
        <taxon>Rosales</taxon>
        <taxon>Cannabaceae</taxon>
        <taxon>Trema</taxon>
    </lineage>
</organism>
<proteinExistence type="predicted"/>
<dbReference type="InParanoid" id="A0A2P5ACQ8"/>
<evidence type="ECO:0000256" key="1">
    <source>
        <dbReference type="SAM" id="MobiDB-lite"/>
    </source>
</evidence>
<dbReference type="Gene3D" id="2.60.40.1820">
    <property type="match status" value="1"/>
</dbReference>
<evidence type="ECO:0000259" key="3">
    <source>
        <dbReference type="Pfam" id="PF03168"/>
    </source>
</evidence>
<gene>
    <name evidence="4" type="ORF">TorRG33x02_353600</name>
</gene>
<feature type="transmembrane region" description="Helical" evidence="2">
    <location>
        <begin position="34"/>
        <end position="57"/>
    </location>
</feature>
<keyword evidence="2" id="KW-0812">Transmembrane</keyword>
<dbReference type="FunCoup" id="A0A2P5ACQ8">
    <property type="interactions" value="25"/>
</dbReference>
<dbReference type="PANTHER" id="PTHR31852">
    <property type="entry name" value="LATE EMBRYOGENESIS ABUNDANT (LEA) HYDROXYPROLINE-RICH GLYCOPROTEIN FAMILY"/>
    <property type="match status" value="1"/>
</dbReference>
<evidence type="ECO:0000313" key="5">
    <source>
        <dbReference type="Proteomes" id="UP000237000"/>
    </source>
</evidence>
<reference evidence="5" key="1">
    <citation type="submission" date="2016-06" db="EMBL/GenBank/DDBJ databases">
        <title>Parallel loss of symbiosis genes in relatives of nitrogen-fixing non-legume Parasponia.</title>
        <authorList>
            <person name="Van Velzen R."/>
            <person name="Holmer R."/>
            <person name="Bu F."/>
            <person name="Rutten L."/>
            <person name="Van Zeijl A."/>
            <person name="Liu W."/>
            <person name="Santuari L."/>
            <person name="Cao Q."/>
            <person name="Sharma T."/>
            <person name="Shen D."/>
            <person name="Roswanjaya Y."/>
            <person name="Wardhani T."/>
            <person name="Kalhor M.S."/>
            <person name="Jansen J."/>
            <person name="Van den Hoogen J."/>
            <person name="Gungor B."/>
            <person name="Hartog M."/>
            <person name="Hontelez J."/>
            <person name="Verver J."/>
            <person name="Yang W.-C."/>
            <person name="Schijlen E."/>
            <person name="Repin R."/>
            <person name="Schilthuizen M."/>
            <person name="Schranz E."/>
            <person name="Heidstra R."/>
            <person name="Miyata K."/>
            <person name="Fedorova E."/>
            <person name="Kohlen W."/>
            <person name="Bisseling T."/>
            <person name="Smit S."/>
            <person name="Geurts R."/>
        </authorList>
    </citation>
    <scope>NUCLEOTIDE SEQUENCE [LARGE SCALE GENOMIC DNA]</scope>
    <source>
        <strain evidence="5">cv. RG33-2</strain>
    </source>
</reference>
<dbReference type="InterPro" id="IPR055301">
    <property type="entry name" value="Lea14-like_2"/>
</dbReference>
<dbReference type="Pfam" id="PF03168">
    <property type="entry name" value="LEA_2"/>
    <property type="match status" value="1"/>
</dbReference>
<name>A0A2P5ACQ8_TREOI</name>
<dbReference type="InterPro" id="IPR004864">
    <property type="entry name" value="LEA_2"/>
</dbReference>
<keyword evidence="2" id="KW-1133">Transmembrane helix</keyword>
<dbReference type="AlphaFoldDB" id="A0A2P5ACQ8"/>
<dbReference type="OrthoDB" id="1929523at2759"/>
<sequence length="215" mass="23401">MEVASSSSPPPAASSKIGTSNTKAIPRPKRRRRLCIGTCAVILVIVTVIVILALTVFKPKRPVTTVDSVSLKDLNADLDIRRLRVDLNVTLDVDLSIKNPNKVSFKYRNSSAVLIYRGDQVGDVAIPGGEISADETKRVNVTLTLMADRLLSQSQVYSDVFAGALPLSTHTRVSGRVTILGIFKIHVVSTTWCDFTVNVSNRSVSDQSCTYKTKL</sequence>
<keyword evidence="5" id="KW-1185">Reference proteome</keyword>
<feature type="region of interest" description="Disordered" evidence="1">
    <location>
        <begin position="1"/>
        <end position="24"/>
    </location>
</feature>
<keyword evidence="2" id="KW-0472">Membrane</keyword>
<dbReference type="EMBL" id="JXTC01000945">
    <property type="protein sequence ID" value="PON34315.1"/>
    <property type="molecule type" value="Genomic_DNA"/>
</dbReference>
<dbReference type="Proteomes" id="UP000237000">
    <property type="component" value="Unassembled WGS sequence"/>
</dbReference>
<dbReference type="SUPFAM" id="SSF117070">
    <property type="entry name" value="LEA14-like"/>
    <property type="match status" value="1"/>
</dbReference>
<evidence type="ECO:0000256" key="2">
    <source>
        <dbReference type="SAM" id="Phobius"/>
    </source>
</evidence>
<feature type="domain" description="Late embryogenesis abundant protein LEA-2 subgroup" evidence="3">
    <location>
        <begin position="95"/>
        <end position="186"/>
    </location>
</feature>
<accession>A0A2P5ACQ8</accession>
<comment type="caution">
    <text evidence="4">The sequence shown here is derived from an EMBL/GenBank/DDBJ whole genome shotgun (WGS) entry which is preliminary data.</text>
</comment>
<protein>
    <submittedName>
        <fullName evidence="4">Late embryogenesis abundant protein</fullName>
    </submittedName>
</protein>
<dbReference type="STRING" id="63057.A0A2P5ACQ8"/>